<accession>A0A8H6Z309</accession>
<dbReference type="Gene3D" id="3.40.50.300">
    <property type="entry name" value="P-loop containing nucleotide triphosphate hydrolases"/>
    <property type="match status" value="1"/>
</dbReference>
<name>A0A8H6Z309_9AGAR</name>
<dbReference type="Pfam" id="PF24883">
    <property type="entry name" value="NPHP3_N"/>
    <property type="match status" value="1"/>
</dbReference>
<dbReference type="SUPFAM" id="SSF52540">
    <property type="entry name" value="P-loop containing nucleoside triphosphate hydrolases"/>
    <property type="match status" value="1"/>
</dbReference>
<comment type="caution">
    <text evidence="4">The sequence shown here is derived from an EMBL/GenBank/DDBJ whole genome shotgun (WGS) entry which is preliminary data.</text>
</comment>
<evidence type="ECO:0000313" key="5">
    <source>
        <dbReference type="Proteomes" id="UP000620124"/>
    </source>
</evidence>
<reference evidence="4" key="1">
    <citation type="submission" date="2020-05" db="EMBL/GenBank/DDBJ databases">
        <title>Mycena genomes resolve the evolution of fungal bioluminescence.</title>
        <authorList>
            <person name="Tsai I.J."/>
        </authorList>
    </citation>
    <scope>NUCLEOTIDE SEQUENCE</scope>
    <source>
        <strain evidence="4">CCC161011</strain>
    </source>
</reference>
<keyword evidence="1" id="KW-0677">Repeat</keyword>
<keyword evidence="5" id="KW-1185">Reference proteome</keyword>
<dbReference type="InterPro" id="IPR056884">
    <property type="entry name" value="NPHP3-like_N"/>
</dbReference>
<feature type="region of interest" description="Disordered" evidence="2">
    <location>
        <begin position="105"/>
        <end position="126"/>
    </location>
</feature>
<dbReference type="PANTHER" id="PTHR10039">
    <property type="entry name" value="AMELOGENIN"/>
    <property type="match status" value="1"/>
</dbReference>
<sequence>MNQVSYRNETYVPAHHLGVAPSRRGIDGVLAQQQSIRSIRPERRPFREQNLPYDRTNRGHRRGIQNPPGGLSHAIVTSEATAIFHNTVPTHSGDYGNISIDNQMRGNYPETTHHQDAGRPPVDSTSGNTFTSVAGNVTQLHVTSYGESGLDILYRFIAMGAVHDSAERFAEPACHPGTRVAVLERLTTWADDTRRESSILWLHGPAGMGKSAIAQLFAGNCNNRGRLGASFFFKRGDPERGSWHRLFTTIAFQLAHSVPGLLLHIQHAVEANKLVVNQAKELQFQRLVVETLQQAPMPEVLPILVLDGLDECEDPQIQQDILRLFISVIHVHNLPLRILIASRPEPHIRGSIETKVSSDICQLMELHADKTAYEDVRTYLKDGFCTIYSQYSAEGIDLGDAWPFPEAVEHLVKKSSGIFIYAVTVIRFVGDLYSGSHPQERLDSVLNLNPESTAPLDDLYTQILSVVKQTDRQLRIMHAIWHRESQLAFYADPEEIDFLLVLPRGTSRLALRGLHSLLEVPPVATRFSLRFPVNLLHTSFADYLGDPRRSKGWCLVLPWLHSDFLHCMVRLLSSPPSTDSARLFYKEIVDVLPVILRNATPCDQWFNLLRNTVFQSSLFFHEGLRFLWPQRGSEYPIDLIQLWECHQFVCTLTENLKFSKQDCFPTFRYDSLYTEILSEQSTLTFVLSVQAMHPDELEVILRMFDLSYRTFEPFFPFREHLDLPFSEGDSPLDFIADPERAGELYLDPRVIAEVLVLQWIVRTREFVIAGDFFPYRNLLRFIEYCGPSLKILDALVTLDISKICDQISDDQVHKSFHHRTLSADDLLLIVNWLKTFPEPPQEAIDFWETQVAAIWQCKHNYWG</sequence>
<evidence type="ECO:0000256" key="1">
    <source>
        <dbReference type="ARBA" id="ARBA00022737"/>
    </source>
</evidence>
<feature type="domain" description="Nephrocystin 3-like N-terminal" evidence="3">
    <location>
        <begin position="185"/>
        <end position="343"/>
    </location>
</feature>
<dbReference type="AlphaFoldDB" id="A0A8H6Z309"/>
<dbReference type="Proteomes" id="UP000620124">
    <property type="component" value="Unassembled WGS sequence"/>
</dbReference>
<organism evidence="4 5">
    <name type="scientific">Mycena venus</name>
    <dbReference type="NCBI Taxonomy" id="2733690"/>
    <lineage>
        <taxon>Eukaryota</taxon>
        <taxon>Fungi</taxon>
        <taxon>Dikarya</taxon>
        <taxon>Basidiomycota</taxon>
        <taxon>Agaricomycotina</taxon>
        <taxon>Agaricomycetes</taxon>
        <taxon>Agaricomycetidae</taxon>
        <taxon>Agaricales</taxon>
        <taxon>Marasmiineae</taxon>
        <taxon>Mycenaceae</taxon>
        <taxon>Mycena</taxon>
    </lineage>
</organism>
<dbReference type="EMBL" id="JACAZI010000002">
    <property type="protein sequence ID" value="KAF7369406.1"/>
    <property type="molecule type" value="Genomic_DNA"/>
</dbReference>
<dbReference type="InterPro" id="IPR027417">
    <property type="entry name" value="P-loop_NTPase"/>
</dbReference>
<dbReference type="PANTHER" id="PTHR10039:SF14">
    <property type="entry name" value="NACHT DOMAIN-CONTAINING PROTEIN"/>
    <property type="match status" value="1"/>
</dbReference>
<evidence type="ECO:0000313" key="4">
    <source>
        <dbReference type="EMBL" id="KAF7369406.1"/>
    </source>
</evidence>
<gene>
    <name evidence="4" type="ORF">MVEN_00269700</name>
</gene>
<dbReference type="OrthoDB" id="2932404at2759"/>
<evidence type="ECO:0000259" key="3">
    <source>
        <dbReference type="Pfam" id="PF24883"/>
    </source>
</evidence>
<evidence type="ECO:0000256" key="2">
    <source>
        <dbReference type="SAM" id="MobiDB-lite"/>
    </source>
</evidence>
<feature type="region of interest" description="Disordered" evidence="2">
    <location>
        <begin position="50"/>
        <end position="69"/>
    </location>
</feature>
<protein>
    <submittedName>
        <fullName evidence="4">NACHT domain-containing protein</fullName>
    </submittedName>
</protein>
<proteinExistence type="predicted"/>